<dbReference type="OrthoDB" id="8683412at2"/>
<reference evidence="3 4" key="1">
    <citation type="submission" date="2019-07" db="EMBL/GenBank/DDBJ databases">
        <title>New Mycobacterium species.</title>
        <authorList>
            <person name="Tortoli E."/>
            <person name="Ghielmetti G."/>
            <person name="Friedel U."/>
            <person name="Trovato A."/>
        </authorList>
    </citation>
    <scope>NUCLEOTIDE SEQUENCE [LARGE SCALE GENOMIC DNA]</scope>
    <source>
        <strain evidence="3 4">16-83</strain>
    </source>
</reference>
<keyword evidence="4" id="KW-1185">Reference proteome</keyword>
<evidence type="ECO:0000256" key="1">
    <source>
        <dbReference type="SAM" id="MobiDB-lite"/>
    </source>
</evidence>
<dbReference type="InterPro" id="IPR009057">
    <property type="entry name" value="Homeodomain-like_sf"/>
</dbReference>
<feature type="domain" description="Insertion element IS150 protein InsJ-like helix-turn-helix" evidence="2">
    <location>
        <begin position="47"/>
        <end position="98"/>
    </location>
</feature>
<sequence>MSSRRSNDTKADALRAGRTLNPHPEAVADEVFAADDFFDARDVVQVKYEMLRRVNKDGASVSAAAAAFGFSRQSYYQAAAALAAGGLPALVPAKPGPRGAHKLTSEVIDHIQSLREADATLRPSQLAESVLARFGLRVHPRSIERALGRAGEPDQGSKSP</sequence>
<accession>A0A557XQL1</accession>
<comment type="caution">
    <text evidence="3">The sequence shown here is derived from an EMBL/GenBank/DDBJ whole genome shotgun (WGS) entry which is preliminary data.</text>
</comment>
<feature type="compositionally biased region" description="Basic and acidic residues" evidence="1">
    <location>
        <begin position="1"/>
        <end position="15"/>
    </location>
</feature>
<dbReference type="AlphaFoldDB" id="A0A557XQL1"/>
<dbReference type="InterPro" id="IPR055247">
    <property type="entry name" value="InsJ-like_HTH"/>
</dbReference>
<gene>
    <name evidence="3" type="ORF">FPZ47_14360</name>
</gene>
<name>A0A557XQL1_9MYCO</name>
<organism evidence="3 4">
    <name type="scientific">Mycobacterium helveticum</name>
    <dbReference type="NCBI Taxonomy" id="2592811"/>
    <lineage>
        <taxon>Bacteria</taxon>
        <taxon>Bacillati</taxon>
        <taxon>Actinomycetota</taxon>
        <taxon>Actinomycetes</taxon>
        <taxon>Mycobacteriales</taxon>
        <taxon>Mycobacteriaceae</taxon>
        <taxon>Mycobacterium</taxon>
    </lineage>
</organism>
<dbReference type="Pfam" id="PF13518">
    <property type="entry name" value="HTH_28"/>
    <property type="match status" value="1"/>
</dbReference>
<evidence type="ECO:0000259" key="2">
    <source>
        <dbReference type="Pfam" id="PF13518"/>
    </source>
</evidence>
<dbReference type="SUPFAM" id="SSF46689">
    <property type="entry name" value="Homeodomain-like"/>
    <property type="match status" value="1"/>
</dbReference>
<evidence type="ECO:0000313" key="4">
    <source>
        <dbReference type="Proteomes" id="UP000320513"/>
    </source>
</evidence>
<evidence type="ECO:0000313" key="3">
    <source>
        <dbReference type="EMBL" id="TVS88189.1"/>
    </source>
</evidence>
<dbReference type="Proteomes" id="UP000320513">
    <property type="component" value="Unassembled WGS sequence"/>
</dbReference>
<feature type="region of interest" description="Disordered" evidence="1">
    <location>
        <begin position="1"/>
        <end position="20"/>
    </location>
</feature>
<dbReference type="EMBL" id="VMQU01000056">
    <property type="protein sequence ID" value="TVS88189.1"/>
    <property type="molecule type" value="Genomic_DNA"/>
</dbReference>
<dbReference type="RefSeq" id="WP_144952207.1">
    <property type="nucleotide sequence ID" value="NZ_VMQU01000056.1"/>
</dbReference>
<proteinExistence type="predicted"/>
<protein>
    <submittedName>
        <fullName evidence="3">Helix-turn-helix domain-containing protein</fullName>
    </submittedName>
</protein>